<dbReference type="InterPro" id="IPR011050">
    <property type="entry name" value="Pectin_lyase_fold/virulence"/>
</dbReference>
<organism evidence="1">
    <name type="scientific">viral metagenome</name>
    <dbReference type="NCBI Taxonomy" id="1070528"/>
    <lineage>
        <taxon>unclassified sequences</taxon>
        <taxon>metagenomes</taxon>
        <taxon>organismal metagenomes</taxon>
    </lineage>
</organism>
<dbReference type="SUPFAM" id="SSF51126">
    <property type="entry name" value="Pectin lyase-like"/>
    <property type="match status" value="1"/>
</dbReference>
<gene>
    <name evidence="1" type="ORF">TM448A02094_0007</name>
</gene>
<sequence>MRKTFLTGALSVLVVLALAFGVTAADRENFTVGNLTVERSLNVQGLIQGAMNTTGNVLYVDSGAGINAIGRGKTAKSPLASLAYAFSSDQLKANNGDVVVVMPGHTESIIASGTITIDIDGVTVVFLGSGSSVPTFTWSTATTARMIISAANTTFLGSAIFDMTGVDAVAMGIHITSDGYFRMVGDYKGAFRVIQADDNAGSGAGSAAVVAIEIDQNADYSLIENVTFIGPTASGEEAYSNTSTAAIDYSATTGLTNTHYEQAVKNCEFIGMWATAAVNSDYTMTKFITAGNTGKNYSPGCRLFDMSGGTNNTYWSPDMGEKTIELYAMPTPNAATTTVFTFAGLLSDSIDVLSVSGVVSTAIEAAASTISLVADPVPGLLSNTFIAAAADITGDLAGSILSVGDMGGALAESVSFATALTFTDGQQFMLTPCAIALWSVNTSTGAITWRMRYRPNSPSVFVY</sequence>
<protein>
    <submittedName>
        <fullName evidence="1">Uncharacterized protein</fullName>
    </submittedName>
</protein>
<dbReference type="EMBL" id="MT144259">
    <property type="protein sequence ID" value="QJA51396.1"/>
    <property type="molecule type" value="Genomic_DNA"/>
</dbReference>
<accession>A0A6H1ZTY9</accession>
<dbReference type="AlphaFoldDB" id="A0A6H1ZTY9"/>
<evidence type="ECO:0000313" key="1">
    <source>
        <dbReference type="EMBL" id="QJA51396.1"/>
    </source>
</evidence>
<proteinExistence type="predicted"/>
<name>A0A6H1ZTY9_9ZZZZ</name>
<reference evidence="1" key="1">
    <citation type="submission" date="2020-03" db="EMBL/GenBank/DDBJ databases">
        <title>The deep terrestrial virosphere.</title>
        <authorList>
            <person name="Holmfeldt K."/>
            <person name="Nilsson E."/>
            <person name="Simone D."/>
            <person name="Lopez-Fernandez M."/>
            <person name="Wu X."/>
            <person name="de Brujin I."/>
            <person name="Lundin D."/>
            <person name="Andersson A."/>
            <person name="Bertilsson S."/>
            <person name="Dopson M."/>
        </authorList>
    </citation>
    <scope>NUCLEOTIDE SEQUENCE</scope>
    <source>
        <strain evidence="1">TM448A02094</strain>
    </source>
</reference>